<evidence type="ECO:0008006" key="5">
    <source>
        <dbReference type="Google" id="ProtNLM"/>
    </source>
</evidence>
<proteinExistence type="inferred from homology"/>
<evidence type="ECO:0000313" key="4">
    <source>
        <dbReference type="Proteomes" id="UP001590951"/>
    </source>
</evidence>
<feature type="compositionally biased region" description="Low complexity" evidence="2">
    <location>
        <begin position="108"/>
        <end position="131"/>
    </location>
</feature>
<evidence type="ECO:0000313" key="3">
    <source>
        <dbReference type="EMBL" id="KAL2059479.1"/>
    </source>
</evidence>
<dbReference type="PANTHER" id="PTHR13812:SF19">
    <property type="entry name" value="KETIMINE REDUCTASE MU-CRYSTALLIN"/>
    <property type="match status" value="1"/>
</dbReference>
<dbReference type="Gene3D" id="3.40.50.720">
    <property type="entry name" value="NAD(P)-binding Rossmann-like Domain"/>
    <property type="match status" value="1"/>
</dbReference>
<dbReference type="InterPro" id="IPR036291">
    <property type="entry name" value="NAD(P)-bd_dom_sf"/>
</dbReference>
<dbReference type="Gene3D" id="3.30.1780.10">
    <property type="entry name" value="ornithine cyclodeaminase, domain 1"/>
    <property type="match status" value="1"/>
</dbReference>
<sequence>MPLTILSDADIHSLLLSLNRDDIAQLQHNLSEALHDYSTGTQETTVGCSANQPQRIAVPAANNQTTLFMPASTSTSRGIKIVTLATAPVPSREPSVVDSVSSSVSSSVSKLSIDSPRSTSPTPQSPSTTSSKFTINTTSYTPSIASSQSADPSVASSQTTTPRGSLTLLTSSGIPYAFLGAEELTAFRTALASTIILNRRSHVHSITVFGAGKQAVWHIRLALIIRGSEIHHVDIVNRSFARAKKLMHEFYTSPDWEDLRNANPKLAFSIVSSEYGEYQRLLKEHVRKADVIFMCTPSTSPLFPAEYLTSSEGRKKGRYISAIGSYRRHMIEIHPDVLRQAVAPVHKHHHHKHAEKGGVIVVDSLEACLKEAGEIRQADITAEQLVEIGELLMVKKASMKEIEMGTGEGEKGLRKWLISGNVIYKSVGIGMMDVCIGEDLVALAMERGIGTIVEGF</sequence>
<evidence type="ECO:0000256" key="1">
    <source>
        <dbReference type="ARBA" id="ARBA00008903"/>
    </source>
</evidence>
<dbReference type="PANTHER" id="PTHR13812">
    <property type="entry name" value="KETIMINE REDUCTASE MU-CRYSTALLIN"/>
    <property type="match status" value="1"/>
</dbReference>
<comment type="caution">
    <text evidence="3">The sequence shown here is derived from an EMBL/GenBank/DDBJ whole genome shotgun (WGS) entry which is preliminary data.</text>
</comment>
<dbReference type="EMBL" id="JBHFEH010000001">
    <property type="protein sequence ID" value="KAL2059479.1"/>
    <property type="molecule type" value="Genomic_DNA"/>
</dbReference>
<accession>A0ABR4BR51</accession>
<feature type="compositionally biased region" description="Low complexity" evidence="2">
    <location>
        <begin position="145"/>
        <end position="157"/>
    </location>
</feature>
<gene>
    <name evidence="3" type="ORF">ABVK25_000772</name>
</gene>
<dbReference type="SUPFAM" id="SSF51735">
    <property type="entry name" value="NAD(P)-binding Rossmann-fold domains"/>
    <property type="match status" value="1"/>
</dbReference>
<keyword evidence="4" id="KW-1185">Reference proteome</keyword>
<evidence type="ECO:0000256" key="2">
    <source>
        <dbReference type="SAM" id="MobiDB-lite"/>
    </source>
</evidence>
<organism evidence="3 4">
    <name type="scientific">Lepraria finkii</name>
    <dbReference type="NCBI Taxonomy" id="1340010"/>
    <lineage>
        <taxon>Eukaryota</taxon>
        <taxon>Fungi</taxon>
        <taxon>Dikarya</taxon>
        <taxon>Ascomycota</taxon>
        <taxon>Pezizomycotina</taxon>
        <taxon>Lecanoromycetes</taxon>
        <taxon>OSLEUM clade</taxon>
        <taxon>Lecanoromycetidae</taxon>
        <taxon>Lecanorales</taxon>
        <taxon>Lecanorineae</taxon>
        <taxon>Stereocaulaceae</taxon>
        <taxon>Lepraria</taxon>
    </lineage>
</organism>
<feature type="region of interest" description="Disordered" evidence="2">
    <location>
        <begin position="143"/>
        <end position="162"/>
    </location>
</feature>
<reference evidence="3 4" key="1">
    <citation type="submission" date="2024-09" db="EMBL/GenBank/DDBJ databases">
        <title>Rethinking Asexuality: The Enigmatic Case of Functional Sexual Genes in Lepraria (Stereocaulaceae).</title>
        <authorList>
            <person name="Doellman M."/>
            <person name="Sun Y."/>
            <person name="Barcenas-Pena A."/>
            <person name="Lumbsch H.T."/>
            <person name="Grewe F."/>
        </authorList>
    </citation>
    <scope>NUCLEOTIDE SEQUENCE [LARGE SCALE GENOMIC DNA]</scope>
    <source>
        <strain evidence="3 4">Grewe 0041</strain>
    </source>
</reference>
<feature type="region of interest" description="Disordered" evidence="2">
    <location>
        <begin position="108"/>
        <end position="134"/>
    </location>
</feature>
<dbReference type="InterPro" id="IPR023401">
    <property type="entry name" value="ODC_N"/>
</dbReference>
<protein>
    <recommendedName>
        <fullName evidence="5">NAD(P)-binding protein</fullName>
    </recommendedName>
</protein>
<name>A0ABR4BR51_9LECA</name>
<dbReference type="Proteomes" id="UP001590951">
    <property type="component" value="Unassembled WGS sequence"/>
</dbReference>
<dbReference type="InterPro" id="IPR003462">
    <property type="entry name" value="ODC_Mu_crystall"/>
</dbReference>
<comment type="similarity">
    <text evidence="1">Belongs to the ornithine cyclodeaminase/mu-crystallin family.</text>
</comment>